<evidence type="ECO:0000256" key="1">
    <source>
        <dbReference type="ARBA" id="ARBA00022475"/>
    </source>
</evidence>
<comment type="subcellular location">
    <subcellularLocation>
        <location evidence="8">Cell inner membrane</location>
        <topology evidence="8">Single-pass type I membrane protein</topology>
    </subcellularLocation>
    <text evidence="8">Localizes to the Z ring in an FtsZ-dependent manner.</text>
</comment>
<dbReference type="InterPro" id="IPR011919">
    <property type="entry name" value="Cell_div_ZipA"/>
</dbReference>
<dbReference type="HOGENOM" id="CLU_030174_1_0_6"/>
<dbReference type="GO" id="GO:0043093">
    <property type="term" value="P:FtsZ-dependent cytokinesis"/>
    <property type="evidence" value="ECO:0007669"/>
    <property type="project" value="UniProtKB-UniRule"/>
</dbReference>
<proteinExistence type="inferred from homology"/>
<dbReference type="GO" id="GO:0000917">
    <property type="term" value="P:division septum assembly"/>
    <property type="evidence" value="ECO:0007669"/>
    <property type="project" value="TreeGrafter"/>
</dbReference>
<evidence type="ECO:0000256" key="3">
    <source>
        <dbReference type="ARBA" id="ARBA00022618"/>
    </source>
</evidence>
<protein>
    <recommendedName>
        <fullName evidence="8 9">Cell division protein ZipA</fullName>
    </recommendedName>
</protein>
<keyword evidence="2 8" id="KW-0997">Cell inner membrane</keyword>
<keyword evidence="13" id="KW-1185">Reference proteome</keyword>
<feature type="domain" description="ZipA C-terminal FtsZ-binding" evidence="11">
    <location>
        <begin position="208"/>
        <end position="337"/>
    </location>
</feature>
<dbReference type="GO" id="GO:0032153">
    <property type="term" value="C:cell division site"/>
    <property type="evidence" value="ECO:0007669"/>
    <property type="project" value="UniProtKB-UniRule"/>
</dbReference>
<evidence type="ECO:0000256" key="2">
    <source>
        <dbReference type="ARBA" id="ARBA00022519"/>
    </source>
</evidence>
<evidence type="ECO:0000256" key="9">
    <source>
        <dbReference type="RuleBase" id="RU003612"/>
    </source>
</evidence>
<comment type="function">
    <text evidence="8 9">Essential cell division protein that stabilizes the FtsZ protofilaments by cross-linking them and that serves as a cytoplasmic membrane anchor for the Z ring. Also required for the recruitment to the septal ring of downstream cell division proteins.</text>
</comment>
<dbReference type="SUPFAM" id="SSF64383">
    <property type="entry name" value="Cell-division protein ZipA, C-terminal domain"/>
    <property type="match status" value="1"/>
</dbReference>
<evidence type="ECO:0000313" key="13">
    <source>
        <dbReference type="Proteomes" id="UP000006683"/>
    </source>
</evidence>
<dbReference type="GO" id="GO:0005886">
    <property type="term" value="C:plasma membrane"/>
    <property type="evidence" value="ECO:0007669"/>
    <property type="project" value="UniProtKB-SubCell"/>
</dbReference>
<dbReference type="OrthoDB" id="7054914at2"/>
<evidence type="ECO:0000256" key="8">
    <source>
        <dbReference type="HAMAP-Rule" id="MF_00509"/>
    </source>
</evidence>
<evidence type="ECO:0000259" key="11">
    <source>
        <dbReference type="SMART" id="SM00771"/>
    </source>
</evidence>
<evidence type="ECO:0000313" key="12">
    <source>
        <dbReference type="EMBL" id="ADN76620.1"/>
    </source>
</evidence>
<organism evidence="12 13">
    <name type="scientific">Ferrimonas balearica (strain DSM 9799 / CCM 4581 / KCTC 23876 / PAT)</name>
    <dbReference type="NCBI Taxonomy" id="550540"/>
    <lineage>
        <taxon>Bacteria</taxon>
        <taxon>Pseudomonadati</taxon>
        <taxon>Pseudomonadota</taxon>
        <taxon>Gammaproteobacteria</taxon>
        <taxon>Alteromonadales</taxon>
        <taxon>Ferrimonadaceae</taxon>
        <taxon>Ferrimonas</taxon>
    </lineage>
</organism>
<keyword evidence="7 8" id="KW-0131">Cell cycle</keyword>
<feature type="region of interest" description="Disordered" evidence="10">
    <location>
        <begin position="146"/>
        <end position="205"/>
    </location>
</feature>
<dbReference type="STRING" id="550540.Fbal_2418"/>
<evidence type="ECO:0000256" key="4">
    <source>
        <dbReference type="ARBA" id="ARBA00022692"/>
    </source>
</evidence>
<dbReference type="InterPro" id="IPR036765">
    <property type="entry name" value="ZipA_FtsZ-bd_C_sf"/>
</dbReference>
<dbReference type="KEGG" id="fbl:Fbal_2418"/>
<keyword evidence="3 8" id="KW-0132">Cell division</keyword>
<evidence type="ECO:0000256" key="5">
    <source>
        <dbReference type="ARBA" id="ARBA00022989"/>
    </source>
</evidence>
<feature type="compositionally biased region" description="Pro residues" evidence="10">
    <location>
        <begin position="72"/>
        <end position="82"/>
    </location>
</feature>
<dbReference type="PANTHER" id="PTHR38685:SF1">
    <property type="entry name" value="CELL DIVISION PROTEIN ZIPA"/>
    <property type="match status" value="1"/>
</dbReference>
<comment type="subunit">
    <text evidence="8">Interacts with FtsZ via their C-terminal domains.</text>
</comment>
<sequence length="344" mass="37603">MEDMRVVFIVVGLLAILGLLVHGLWALRRNSPAKIQNRRTPAPKKRFEKAIEPSVTEPEVKTEPSFEASEPKPAPAPVPPRQPSLLEDAPIPEPVEPAVTVAKRAAPRPSRQEPTLGGDQIELGFGEQSQEENLAPITLRELEAELEREEREAQAQAQVEAEAPLEPAPQPSQSEPVSYHEEPEPEVAPEPEPQPKAEPVANDEPAEPNDVLVLHVMSKGEPISGAELLPNLLTMGFKFGEMDIFHRHQSSAGTGPVLFSLANMVNPGTFNPDHMEQFTTEGVALFMTLPSQGDPRVCFSMMEGAAKGLADLHGAEVLDGQRQPWTQATQEAYLARIQRVEQPA</sequence>
<dbReference type="NCBIfam" id="TIGR02205">
    <property type="entry name" value="septum_zipA"/>
    <property type="match status" value="1"/>
</dbReference>
<comment type="similarity">
    <text evidence="8 9">Belongs to the ZipA family.</text>
</comment>
<evidence type="ECO:0000256" key="6">
    <source>
        <dbReference type="ARBA" id="ARBA00023136"/>
    </source>
</evidence>
<keyword evidence="4 8" id="KW-0812">Transmembrane</keyword>
<reference evidence="12 13" key="1">
    <citation type="journal article" date="2010" name="Stand. Genomic Sci.">
        <title>Complete genome sequence of Ferrimonas balearica type strain (PAT).</title>
        <authorList>
            <person name="Nolan M."/>
            <person name="Sikorski J."/>
            <person name="Davenport K."/>
            <person name="Lucas S."/>
            <person name="Glavina Del Rio T."/>
            <person name="Tice H."/>
            <person name="Cheng J."/>
            <person name="Goodwin L."/>
            <person name="Pitluck S."/>
            <person name="Liolios K."/>
            <person name="Ivanova N."/>
            <person name="Mavromatis K."/>
            <person name="Ovchinnikova G."/>
            <person name="Pati A."/>
            <person name="Chen A."/>
            <person name="Palaniappan K."/>
            <person name="Land M."/>
            <person name="Hauser L."/>
            <person name="Chang Y."/>
            <person name="Jeffries C."/>
            <person name="Tapia R."/>
            <person name="Brettin T."/>
            <person name="Detter J."/>
            <person name="Han C."/>
            <person name="Yasawong M."/>
            <person name="Rohde M."/>
            <person name="Tindall B."/>
            <person name="Goker M."/>
            <person name="Woyke T."/>
            <person name="Bristow J."/>
            <person name="Eisen J."/>
            <person name="Markowitz V."/>
            <person name="Hugenholtz P."/>
            <person name="Kyrpides N."/>
            <person name="Klenk H."/>
            <person name="Lapidus A."/>
        </authorList>
    </citation>
    <scope>NUCLEOTIDE SEQUENCE [LARGE SCALE GENOMIC DNA]</scope>
    <source>
        <strain evidence="13">DSM 9799 / CCM 4581 / KCTC 23876 / PAT</strain>
    </source>
</reference>
<gene>
    <name evidence="8" type="primary">zipA</name>
    <name evidence="12" type="ordered locus">Fbal_2418</name>
</gene>
<dbReference type="AlphaFoldDB" id="E1SMV1"/>
<evidence type="ECO:0000256" key="7">
    <source>
        <dbReference type="ARBA" id="ARBA00023306"/>
    </source>
</evidence>
<feature type="transmembrane region" description="Helical" evidence="8">
    <location>
        <begin position="6"/>
        <end position="27"/>
    </location>
</feature>
<feature type="region of interest" description="Disordered" evidence="10">
    <location>
        <begin position="36"/>
        <end position="134"/>
    </location>
</feature>
<dbReference type="HAMAP" id="MF_00509">
    <property type="entry name" value="ZipA"/>
    <property type="match status" value="1"/>
</dbReference>
<keyword evidence="6 8" id="KW-0472">Membrane</keyword>
<accession>E1SMV1</accession>
<dbReference type="InterPro" id="IPR007449">
    <property type="entry name" value="ZipA_FtsZ-bd_C"/>
</dbReference>
<dbReference type="Proteomes" id="UP000006683">
    <property type="component" value="Chromosome"/>
</dbReference>
<dbReference type="eggNOG" id="COG3115">
    <property type="taxonomic scope" value="Bacteria"/>
</dbReference>
<dbReference type="Gene3D" id="3.30.1400.10">
    <property type="entry name" value="ZipA, C-terminal FtsZ-binding domain"/>
    <property type="match status" value="1"/>
</dbReference>
<evidence type="ECO:0000256" key="10">
    <source>
        <dbReference type="SAM" id="MobiDB-lite"/>
    </source>
</evidence>
<dbReference type="Pfam" id="PF04354">
    <property type="entry name" value="ZipA_C"/>
    <property type="match status" value="1"/>
</dbReference>
<dbReference type="EMBL" id="CP002209">
    <property type="protein sequence ID" value="ADN76620.1"/>
    <property type="molecule type" value="Genomic_DNA"/>
</dbReference>
<dbReference type="SMART" id="SM00771">
    <property type="entry name" value="ZipA_C"/>
    <property type="match status" value="1"/>
</dbReference>
<keyword evidence="1 8" id="KW-1003">Cell membrane</keyword>
<dbReference type="PANTHER" id="PTHR38685">
    <property type="entry name" value="CELL DIVISION PROTEIN ZIPA"/>
    <property type="match status" value="1"/>
</dbReference>
<name>E1SMV1_FERBD</name>
<feature type="compositionally biased region" description="Low complexity" evidence="10">
    <location>
        <begin position="154"/>
        <end position="177"/>
    </location>
</feature>
<keyword evidence="5 8" id="KW-1133">Transmembrane helix</keyword>